<dbReference type="GO" id="GO:0005634">
    <property type="term" value="C:nucleus"/>
    <property type="evidence" value="ECO:0007669"/>
    <property type="project" value="TreeGrafter"/>
</dbReference>
<dbReference type="EMBL" id="BMAR01000028">
    <property type="protein sequence ID" value="GFR49103.1"/>
    <property type="molecule type" value="Genomic_DNA"/>
</dbReference>
<evidence type="ECO:0000256" key="3">
    <source>
        <dbReference type="ARBA" id="ARBA00025745"/>
    </source>
</evidence>
<reference evidence="4 5" key="1">
    <citation type="journal article" date="2021" name="Sci. Rep.">
        <title>Genome sequencing of the multicellular alga Astrephomene provides insights into convergent evolution of germ-soma differentiation.</title>
        <authorList>
            <person name="Yamashita S."/>
            <person name="Yamamoto K."/>
            <person name="Matsuzaki R."/>
            <person name="Suzuki S."/>
            <person name="Yamaguchi H."/>
            <person name="Hirooka S."/>
            <person name="Minakuchi Y."/>
            <person name="Miyagishima S."/>
            <person name="Kawachi M."/>
            <person name="Toyoda A."/>
            <person name="Nozaki H."/>
        </authorList>
    </citation>
    <scope>NUCLEOTIDE SEQUENCE [LARGE SCALE GENOMIC DNA]</scope>
    <source>
        <strain evidence="4 5">NIES-4017</strain>
    </source>
</reference>
<dbReference type="Gene3D" id="3.40.50.10900">
    <property type="entry name" value="PAC-like subunit"/>
    <property type="match status" value="1"/>
</dbReference>
<sequence>MLCERPEVVPALKGAIVVLPAVTYANVGELAVDVLVATLCPQPLGSLESANVLPVVGNDAFSVGPGTLSTALEAFSLPGRPLVLLQQRAPACPGRQAAWAAELVAWLAGCGAAGVLLLSGLDAQLRRDKQLDSDPCRFLASSDALRDAVAAASLPPTAQQQQQQQQPDLDQHMQESLVLQPPQLQPPQQSLPELEPEIREEELALHHSLPPWPLVQECTARGLPYIMLGCFAAEG</sequence>
<comment type="similarity">
    <text evidence="3">Belongs to the PSMG2 family.</text>
</comment>
<dbReference type="Proteomes" id="UP001054857">
    <property type="component" value="Unassembled WGS sequence"/>
</dbReference>
<dbReference type="GO" id="GO:0043248">
    <property type="term" value="P:proteasome assembly"/>
    <property type="evidence" value="ECO:0007669"/>
    <property type="project" value="TreeGrafter"/>
</dbReference>
<dbReference type="PANTHER" id="PTHR12970">
    <property type="entry name" value="PROTEASOME ASSEMBLY CHAPERONE 2"/>
    <property type="match status" value="1"/>
</dbReference>
<evidence type="ECO:0000313" key="5">
    <source>
        <dbReference type="Proteomes" id="UP001054857"/>
    </source>
</evidence>
<dbReference type="AlphaFoldDB" id="A0AAD3DYT4"/>
<name>A0AAD3DYT4_9CHLO</name>
<dbReference type="Pfam" id="PF09754">
    <property type="entry name" value="PAC2"/>
    <property type="match status" value="1"/>
</dbReference>
<protein>
    <recommendedName>
        <fullName evidence="1">Proteasome assembly chaperone 2</fullName>
    </recommendedName>
</protein>
<organism evidence="4 5">
    <name type="scientific">Astrephomene gubernaculifera</name>
    <dbReference type="NCBI Taxonomy" id="47775"/>
    <lineage>
        <taxon>Eukaryota</taxon>
        <taxon>Viridiplantae</taxon>
        <taxon>Chlorophyta</taxon>
        <taxon>core chlorophytes</taxon>
        <taxon>Chlorophyceae</taxon>
        <taxon>CS clade</taxon>
        <taxon>Chlamydomonadales</taxon>
        <taxon>Astrephomenaceae</taxon>
        <taxon>Astrephomene</taxon>
    </lineage>
</organism>
<gene>
    <name evidence="4" type="ORF">Agub_g10898</name>
</gene>
<evidence type="ECO:0000256" key="1">
    <source>
        <dbReference type="ARBA" id="ARBA00019186"/>
    </source>
</evidence>
<evidence type="ECO:0000313" key="4">
    <source>
        <dbReference type="EMBL" id="GFR49103.1"/>
    </source>
</evidence>
<proteinExistence type="inferred from homology"/>
<dbReference type="GO" id="GO:0005829">
    <property type="term" value="C:cytosol"/>
    <property type="evidence" value="ECO:0007669"/>
    <property type="project" value="TreeGrafter"/>
</dbReference>
<dbReference type="PANTHER" id="PTHR12970:SF1">
    <property type="entry name" value="PROTEASOME ASSEMBLY CHAPERONE 2"/>
    <property type="match status" value="1"/>
</dbReference>
<dbReference type="InterPro" id="IPR016562">
    <property type="entry name" value="Proteasome_assmbl_chp_2_euk"/>
</dbReference>
<evidence type="ECO:0000256" key="2">
    <source>
        <dbReference type="ARBA" id="ARBA00023186"/>
    </source>
</evidence>
<accession>A0AAD3DYT4</accession>
<keyword evidence="2" id="KW-0143">Chaperone</keyword>
<dbReference type="InterPro" id="IPR038389">
    <property type="entry name" value="PSMG2_sf"/>
</dbReference>
<feature type="non-terminal residue" evidence="4">
    <location>
        <position position="1"/>
    </location>
</feature>
<comment type="caution">
    <text evidence="4">The sequence shown here is derived from an EMBL/GenBank/DDBJ whole genome shotgun (WGS) entry which is preliminary data.</text>
</comment>
<dbReference type="InterPro" id="IPR019151">
    <property type="entry name" value="Proteasome_assmbl_chaperone_2"/>
</dbReference>
<keyword evidence="5" id="KW-1185">Reference proteome</keyword>